<evidence type="ECO:0000313" key="1">
    <source>
        <dbReference type="EMBL" id="QYS95639.1"/>
    </source>
</evidence>
<proteinExistence type="predicted"/>
<evidence type="ECO:0000313" key="2">
    <source>
        <dbReference type="Proteomes" id="UP000826661"/>
    </source>
</evidence>
<accession>A0A8G0PDX0</accession>
<gene>
    <name evidence="1" type="ORF">H0G86_002916</name>
</gene>
<keyword evidence="2" id="KW-1185">Reference proteome</keyword>
<protein>
    <submittedName>
        <fullName evidence="1">Uncharacterized protein</fullName>
    </submittedName>
</protein>
<name>A0A8G0PDX0_9HYPO</name>
<reference evidence="1 2" key="1">
    <citation type="journal article" date="2021" name="BMC Genomics">
        <title>Telomere-to-telomere genome assembly of asparaginase-producing Trichoderma simmonsii.</title>
        <authorList>
            <person name="Chung D."/>
            <person name="Kwon Y.M."/>
            <person name="Yang Y."/>
        </authorList>
    </citation>
    <scope>NUCLEOTIDE SEQUENCE [LARGE SCALE GENOMIC DNA]</scope>
    <source>
        <strain evidence="1 2">GH-Sj1</strain>
    </source>
</reference>
<dbReference type="EMBL" id="CP075865">
    <property type="protein sequence ID" value="QYS95639.1"/>
    <property type="molecule type" value="Genomic_DNA"/>
</dbReference>
<dbReference type="AlphaFoldDB" id="A0A8G0PDX0"/>
<organism evidence="1 2">
    <name type="scientific">Trichoderma simmonsii</name>
    <dbReference type="NCBI Taxonomy" id="1491479"/>
    <lineage>
        <taxon>Eukaryota</taxon>
        <taxon>Fungi</taxon>
        <taxon>Dikarya</taxon>
        <taxon>Ascomycota</taxon>
        <taxon>Pezizomycotina</taxon>
        <taxon>Sordariomycetes</taxon>
        <taxon>Hypocreomycetidae</taxon>
        <taxon>Hypocreales</taxon>
        <taxon>Hypocreaceae</taxon>
        <taxon>Trichoderma</taxon>
    </lineage>
</organism>
<dbReference type="Proteomes" id="UP000826661">
    <property type="component" value="Chromosome II"/>
</dbReference>
<sequence length="99" mass="11018">MVVTRRYVFSQLYGVVWLGWLSPKRCFTVLVVPYHQHLRSRCGDMLFSVVELRIVKAAIGPSLPFSNFLLPPPPLANSGRTRGSPCPSSIAVDDFLAVD</sequence>